<comment type="caution">
    <text evidence="2">The sequence shown here is derived from an EMBL/GenBank/DDBJ whole genome shotgun (WGS) entry which is preliminary data.</text>
</comment>
<evidence type="ECO:0000313" key="2">
    <source>
        <dbReference type="EMBL" id="EKC67994.1"/>
    </source>
</evidence>
<protein>
    <submittedName>
        <fullName evidence="2">Uncharacterized protein</fullName>
    </submittedName>
</protein>
<feature type="compositionally biased region" description="Basic and acidic residues" evidence="1">
    <location>
        <begin position="74"/>
        <end position="86"/>
    </location>
</feature>
<reference evidence="2" key="1">
    <citation type="journal article" date="2013" name="Environ. Microbiol.">
        <title>Microbiota from the distal guts of lean and obese adolescents exhibit partial functional redundancy besides clear differences in community structure.</title>
        <authorList>
            <person name="Ferrer M."/>
            <person name="Ruiz A."/>
            <person name="Lanza F."/>
            <person name="Haange S.B."/>
            <person name="Oberbach A."/>
            <person name="Till H."/>
            <person name="Bargiela R."/>
            <person name="Campoy C."/>
            <person name="Segura M.T."/>
            <person name="Richter M."/>
            <person name="von Bergen M."/>
            <person name="Seifert J."/>
            <person name="Suarez A."/>
        </authorList>
    </citation>
    <scope>NUCLEOTIDE SEQUENCE</scope>
</reference>
<sequence length="142" mass="15812">MNDPSKRADVKAFYIKGMVKDGQGEPFNAWVKPNFERNKMDFFRWNPDRAKRQGAEVKPAVESRTQVAVNSEGKTVEAVKGVKEPLKQGQQEATPAQKKNYRSSKKKQLQRCQGITYEMVLHAGRSHAAPDRGAGCLVPPAG</sequence>
<feature type="compositionally biased region" description="Basic and acidic residues" evidence="1">
    <location>
        <begin position="50"/>
        <end position="61"/>
    </location>
</feature>
<gene>
    <name evidence="2" type="ORF">OBE_05166</name>
</gene>
<dbReference type="EMBL" id="AJWZ01003528">
    <property type="protein sequence ID" value="EKC67994.1"/>
    <property type="molecule type" value="Genomic_DNA"/>
</dbReference>
<feature type="compositionally biased region" description="Polar residues" evidence="1">
    <location>
        <begin position="63"/>
        <end position="73"/>
    </location>
</feature>
<name>K1TK73_9ZZZZ</name>
<feature type="region of interest" description="Disordered" evidence="1">
    <location>
        <begin position="50"/>
        <end position="107"/>
    </location>
</feature>
<proteinExistence type="predicted"/>
<evidence type="ECO:0000256" key="1">
    <source>
        <dbReference type="SAM" id="MobiDB-lite"/>
    </source>
</evidence>
<dbReference type="AlphaFoldDB" id="K1TK73"/>
<accession>K1TK73</accession>
<organism evidence="2">
    <name type="scientific">human gut metagenome</name>
    <dbReference type="NCBI Taxonomy" id="408170"/>
    <lineage>
        <taxon>unclassified sequences</taxon>
        <taxon>metagenomes</taxon>
        <taxon>organismal metagenomes</taxon>
    </lineage>
</organism>